<sequence>MEENNAMHPEDHIQQTLQAIIEDTHAIINDTHKQSFGSLEYFLEHILEYQKEKQYMTDEWHIRTPRWLGEYGNTPEEEKLLSDIYQLQAYITEKLKGG</sequence>
<protein>
    <submittedName>
        <fullName evidence="1">Uncharacterized protein</fullName>
    </submittedName>
</protein>
<evidence type="ECO:0000313" key="2">
    <source>
        <dbReference type="Proteomes" id="UP001254832"/>
    </source>
</evidence>
<gene>
    <name evidence="1" type="ORF">J2W91_005420</name>
</gene>
<dbReference type="Proteomes" id="UP001254832">
    <property type="component" value="Unassembled WGS sequence"/>
</dbReference>
<organism evidence="1 2">
    <name type="scientific">Paenibacillus amylolyticus</name>
    <dbReference type="NCBI Taxonomy" id="1451"/>
    <lineage>
        <taxon>Bacteria</taxon>
        <taxon>Bacillati</taxon>
        <taxon>Bacillota</taxon>
        <taxon>Bacilli</taxon>
        <taxon>Bacillales</taxon>
        <taxon>Paenibacillaceae</taxon>
        <taxon>Paenibacillus</taxon>
    </lineage>
</organism>
<dbReference type="RefSeq" id="WP_310145466.1">
    <property type="nucleotide sequence ID" value="NZ_JAVDTR010000021.1"/>
</dbReference>
<comment type="caution">
    <text evidence="1">The sequence shown here is derived from an EMBL/GenBank/DDBJ whole genome shotgun (WGS) entry which is preliminary data.</text>
</comment>
<name>A0AAP5H800_PAEAM</name>
<proteinExistence type="predicted"/>
<reference evidence="1" key="1">
    <citation type="submission" date="2023-07" db="EMBL/GenBank/DDBJ databases">
        <title>Sorghum-associated microbial communities from plants grown in Nebraska, USA.</title>
        <authorList>
            <person name="Schachtman D."/>
        </authorList>
    </citation>
    <scope>NUCLEOTIDE SEQUENCE</scope>
    <source>
        <strain evidence="1">BE80</strain>
    </source>
</reference>
<evidence type="ECO:0000313" key="1">
    <source>
        <dbReference type="EMBL" id="MDR6726895.1"/>
    </source>
</evidence>
<dbReference type="AlphaFoldDB" id="A0AAP5H800"/>
<accession>A0AAP5H800</accession>
<dbReference type="EMBL" id="JAVDTR010000021">
    <property type="protein sequence ID" value="MDR6726895.1"/>
    <property type="molecule type" value="Genomic_DNA"/>
</dbReference>